<sequence>MTYTITRILSATVLGALVTGCATVPGDAYYDAPRYPVYEQPGYIYSAPQPVYQAPPVYRAPGVIYSAPPPAVYYGGRDRDDNRWDNDRNRGDWRERERERDRAERDRAARERERRDQQAREADRRAREQDQARREQAERDRRAAEDRRNRENRPGRLAPDSYTPSPYDWRSRQQSNSQEKP</sequence>
<keyword evidence="4" id="KW-1185">Reference proteome</keyword>
<reference evidence="2 4" key="1">
    <citation type="submission" date="2023-07" db="EMBL/GenBank/DDBJ databases">
        <title>Sorghum-associated microbial communities from plants grown in Nebraska, USA.</title>
        <authorList>
            <person name="Schachtman D."/>
        </authorList>
    </citation>
    <scope>NUCLEOTIDE SEQUENCE</scope>
    <source>
        <strain evidence="3 4">BE105</strain>
        <strain evidence="2">BE69</strain>
    </source>
</reference>
<evidence type="ECO:0000313" key="4">
    <source>
        <dbReference type="Proteomes" id="UP001249076"/>
    </source>
</evidence>
<dbReference type="EMBL" id="JAVDTL010000006">
    <property type="protein sequence ID" value="MDR6768693.1"/>
    <property type="molecule type" value="Genomic_DNA"/>
</dbReference>
<evidence type="ECO:0000313" key="2">
    <source>
        <dbReference type="EMBL" id="MDR6768693.1"/>
    </source>
</evidence>
<dbReference type="Proteomes" id="UP001253458">
    <property type="component" value="Unassembled WGS sequence"/>
</dbReference>
<name>A0AAJ2F635_ACIDE</name>
<dbReference type="Proteomes" id="UP001249076">
    <property type="component" value="Unassembled WGS sequence"/>
</dbReference>
<dbReference type="EMBL" id="JAVDTS010000003">
    <property type="protein sequence ID" value="MDR6837409.1"/>
    <property type="molecule type" value="Genomic_DNA"/>
</dbReference>
<dbReference type="RefSeq" id="WP_209818666.1">
    <property type="nucleotide sequence ID" value="NZ_JAVDTL010000006.1"/>
</dbReference>
<dbReference type="AlphaFoldDB" id="A0AAJ2F635"/>
<evidence type="ECO:0000256" key="1">
    <source>
        <dbReference type="SAM" id="MobiDB-lite"/>
    </source>
</evidence>
<protein>
    <recommendedName>
        <fullName evidence="6">Lipoprotein</fullName>
    </recommendedName>
</protein>
<feature type="compositionally biased region" description="Basic and acidic residues" evidence="1">
    <location>
        <begin position="76"/>
        <end position="154"/>
    </location>
</feature>
<gene>
    <name evidence="2" type="ORF">J2W88_003997</name>
    <name evidence="3" type="ORF">J2W93_002247</name>
</gene>
<feature type="region of interest" description="Disordered" evidence="1">
    <location>
        <begin position="74"/>
        <end position="181"/>
    </location>
</feature>
<organism evidence="2 5">
    <name type="scientific">Acidovorax delafieldii</name>
    <name type="common">Pseudomonas delafieldii</name>
    <dbReference type="NCBI Taxonomy" id="47920"/>
    <lineage>
        <taxon>Bacteria</taxon>
        <taxon>Pseudomonadati</taxon>
        <taxon>Pseudomonadota</taxon>
        <taxon>Betaproteobacteria</taxon>
        <taxon>Burkholderiales</taxon>
        <taxon>Comamonadaceae</taxon>
        <taxon>Acidovorax</taxon>
    </lineage>
</organism>
<feature type="compositionally biased region" description="Polar residues" evidence="1">
    <location>
        <begin position="172"/>
        <end position="181"/>
    </location>
</feature>
<dbReference type="PROSITE" id="PS51257">
    <property type="entry name" value="PROKAR_LIPOPROTEIN"/>
    <property type="match status" value="1"/>
</dbReference>
<evidence type="ECO:0008006" key="6">
    <source>
        <dbReference type="Google" id="ProtNLM"/>
    </source>
</evidence>
<evidence type="ECO:0000313" key="3">
    <source>
        <dbReference type="EMBL" id="MDR6837409.1"/>
    </source>
</evidence>
<evidence type="ECO:0000313" key="5">
    <source>
        <dbReference type="Proteomes" id="UP001253458"/>
    </source>
</evidence>
<proteinExistence type="predicted"/>
<comment type="caution">
    <text evidence="2">The sequence shown here is derived from an EMBL/GenBank/DDBJ whole genome shotgun (WGS) entry which is preliminary data.</text>
</comment>
<accession>A0AAJ2F635</accession>